<evidence type="ECO:0000313" key="2">
    <source>
        <dbReference type="Proteomes" id="UP001500340"/>
    </source>
</evidence>
<accession>A0ABN0YMS7</accession>
<reference evidence="1 2" key="1">
    <citation type="journal article" date="2019" name="Int. J. Syst. Evol. Microbiol.">
        <title>The Global Catalogue of Microorganisms (GCM) 10K type strain sequencing project: providing services to taxonomists for standard genome sequencing and annotation.</title>
        <authorList>
            <consortium name="The Broad Institute Genomics Platform"/>
            <consortium name="The Broad Institute Genome Sequencing Center for Infectious Disease"/>
            <person name="Wu L."/>
            <person name="Ma J."/>
        </authorList>
    </citation>
    <scope>NUCLEOTIDE SEQUENCE [LARGE SCALE GENOMIC DNA]</scope>
    <source>
        <strain evidence="1 2">JCM 12774</strain>
    </source>
</reference>
<gene>
    <name evidence="1" type="ORF">GCM10008933_34160</name>
</gene>
<name>A0ABN0YMS7_9BACL</name>
<evidence type="ECO:0000313" key="1">
    <source>
        <dbReference type="EMBL" id="GAA0400786.1"/>
    </source>
</evidence>
<dbReference type="EMBL" id="BAAACX010000015">
    <property type="protein sequence ID" value="GAA0400786.1"/>
    <property type="molecule type" value="Genomic_DNA"/>
</dbReference>
<evidence type="ECO:0008006" key="3">
    <source>
        <dbReference type="Google" id="ProtNLM"/>
    </source>
</evidence>
<keyword evidence="2" id="KW-1185">Reference proteome</keyword>
<proteinExistence type="predicted"/>
<organism evidence="1 2">
    <name type="scientific">Paenibacillus motobuensis</name>
    <dbReference type="NCBI Taxonomy" id="295324"/>
    <lineage>
        <taxon>Bacteria</taxon>
        <taxon>Bacillati</taxon>
        <taxon>Bacillota</taxon>
        <taxon>Bacilli</taxon>
        <taxon>Bacillales</taxon>
        <taxon>Paenibacillaceae</taxon>
        <taxon>Paenibacillus</taxon>
    </lineage>
</organism>
<protein>
    <recommendedName>
        <fullName evidence="3">Transposase</fullName>
    </recommendedName>
</protein>
<comment type="caution">
    <text evidence="1">The sequence shown here is derived from an EMBL/GenBank/DDBJ whole genome shotgun (WGS) entry which is preliminary data.</text>
</comment>
<sequence>MIPDRRGVYSIGTMTLTKIKLTDAIQYMTDLPPMDQITAMKDRYPREILE</sequence>
<dbReference type="Proteomes" id="UP001500340">
    <property type="component" value="Unassembled WGS sequence"/>
</dbReference>